<dbReference type="VEuPathDB" id="TrichDB:TRFO_26825"/>
<dbReference type="AlphaFoldDB" id="A0A1J4K256"/>
<feature type="compositionally biased region" description="Basic residues" evidence="1">
    <location>
        <begin position="37"/>
        <end position="55"/>
    </location>
</feature>
<evidence type="ECO:0000256" key="1">
    <source>
        <dbReference type="SAM" id="MobiDB-lite"/>
    </source>
</evidence>
<dbReference type="Proteomes" id="UP000179807">
    <property type="component" value="Unassembled WGS sequence"/>
</dbReference>
<proteinExistence type="predicted"/>
<feature type="compositionally biased region" description="Basic and acidic residues" evidence="1">
    <location>
        <begin position="26"/>
        <end position="36"/>
    </location>
</feature>
<feature type="compositionally biased region" description="Polar residues" evidence="1">
    <location>
        <begin position="1"/>
        <end position="10"/>
    </location>
</feature>
<reference evidence="2" key="1">
    <citation type="submission" date="2016-10" db="EMBL/GenBank/DDBJ databases">
        <authorList>
            <person name="Benchimol M."/>
            <person name="Almeida L.G."/>
            <person name="Vasconcelos A.T."/>
            <person name="Perreira-Neves A."/>
            <person name="Rosa I.A."/>
            <person name="Tasca T."/>
            <person name="Bogo M.R."/>
            <person name="de Souza W."/>
        </authorList>
    </citation>
    <scope>NUCLEOTIDE SEQUENCE [LARGE SCALE GENOMIC DNA]</scope>
    <source>
        <strain evidence="2">K</strain>
    </source>
</reference>
<feature type="region of interest" description="Disordered" evidence="1">
    <location>
        <begin position="1"/>
        <end position="63"/>
    </location>
</feature>
<accession>A0A1J4K256</accession>
<name>A0A1J4K256_9EUKA</name>
<keyword evidence="3" id="KW-1185">Reference proteome</keyword>
<evidence type="ECO:0000313" key="2">
    <source>
        <dbReference type="EMBL" id="OHT05471.1"/>
    </source>
</evidence>
<comment type="caution">
    <text evidence="2">The sequence shown here is derived from an EMBL/GenBank/DDBJ whole genome shotgun (WGS) entry which is preliminary data.</text>
</comment>
<evidence type="ECO:0000313" key="3">
    <source>
        <dbReference type="Proteomes" id="UP000179807"/>
    </source>
</evidence>
<dbReference type="GeneID" id="94839887"/>
<sequence>MSDSSENGSDFINGLKELGLFDEEMTENKKSKTDKKSKGKPKKSSPKRRPPKRKPINIDDIMKSMDLPIQPLTDLNVPSAPGSFIGSTPAAANPTPPTSIADNIVASIPSQQYIPMQPQINLSHFENKIIDYLNRSLKTITDEFSIEMTQLFGVNNEIEEIVSGFLDSMKQTIREEINFSVDMKPNLLNCFDNYASRFRSTYMDIEQMKNASIPEKVVELKNATATISSYIPTISNQFSHNEITNELNEINTVRTQYKISKKKQHQMKRNIFLSQLDLECKGKTQKMEADIIQTKMQRLENDRSKLDPFEDQPDRPGIASISRKLRKLTYDLSIYARKRKNKKPATQYQTISDSCQEVNYLRQLHNYQLELFNAKVEEIEQQQTQIILSKTMQSQINSIPPIPQIPYQSQFPQQYSQFPQQSIVQTQQPPIPTKSSPKVKEVHHKSNPQILSKIQDQLKSVQEKNQTSLDITSKFLSSLKRKERRRAHRHMTQILDSDNDMNSLFSLI</sequence>
<gene>
    <name evidence="2" type="ORF">TRFO_26825</name>
</gene>
<dbReference type="OrthoDB" id="10674247at2759"/>
<protein>
    <submittedName>
        <fullName evidence="2">Uncharacterized protein</fullName>
    </submittedName>
</protein>
<organism evidence="2 3">
    <name type="scientific">Tritrichomonas foetus</name>
    <dbReference type="NCBI Taxonomy" id="1144522"/>
    <lineage>
        <taxon>Eukaryota</taxon>
        <taxon>Metamonada</taxon>
        <taxon>Parabasalia</taxon>
        <taxon>Tritrichomonadida</taxon>
        <taxon>Tritrichomonadidae</taxon>
        <taxon>Tritrichomonas</taxon>
    </lineage>
</organism>
<dbReference type="EMBL" id="MLAK01000757">
    <property type="protein sequence ID" value="OHT05471.1"/>
    <property type="molecule type" value="Genomic_DNA"/>
</dbReference>
<dbReference type="RefSeq" id="XP_068358607.1">
    <property type="nucleotide sequence ID" value="XM_068505183.1"/>
</dbReference>